<dbReference type="PANTHER" id="PTHR33992">
    <property type="entry name" value="RIBONUCLEASE P PROTEIN COMPONENT"/>
    <property type="match status" value="1"/>
</dbReference>
<keyword evidence="5 6" id="KW-0694">RNA-binding</keyword>
<dbReference type="Proteomes" id="UP001631949">
    <property type="component" value="Unassembled WGS sequence"/>
</dbReference>
<evidence type="ECO:0000313" key="8">
    <source>
        <dbReference type="EMBL" id="MFM9413999.1"/>
    </source>
</evidence>
<evidence type="ECO:0000256" key="6">
    <source>
        <dbReference type="HAMAP-Rule" id="MF_00227"/>
    </source>
</evidence>
<accession>A0ABW9H1V0</accession>
<comment type="similarity">
    <text evidence="6">Belongs to the RnpA family.</text>
</comment>
<protein>
    <recommendedName>
        <fullName evidence="6 7">Ribonuclease P protein component</fullName>
        <shortName evidence="6">RNase P protein</shortName>
        <shortName evidence="6">RNaseP protein</shortName>
        <ecNumber evidence="6 7">3.1.26.5</ecNumber>
    </recommendedName>
    <alternativeName>
        <fullName evidence="6">Protein C5</fullName>
    </alternativeName>
</protein>
<sequence length="120" mass="13760">MLQKANRLRSDASFQRVYQYKKSLANRYLVCYQYPRADEGPTRIGFSISKKVGKAHTRNYLKRVLGEVSRLHLDRIPRGYDIIIIVRQPAAQLAYDGLEKHYLSLLKKGGLYDAPSKSGT</sequence>
<dbReference type="RefSeq" id="WP_408977612.1">
    <property type="nucleotide sequence ID" value="NZ_JBJUVG010000008.1"/>
</dbReference>
<dbReference type="InterPro" id="IPR014721">
    <property type="entry name" value="Ribsml_uS5_D2-typ_fold_subgr"/>
</dbReference>
<evidence type="ECO:0000256" key="1">
    <source>
        <dbReference type="ARBA" id="ARBA00022694"/>
    </source>
</evidence>
<evidence type="ECO:0000256" key="7">
    <source>
        <dbReference type="NCBIfam" id="TIGR00188"/>
    </source>
</evidence>
<dbReference type="NCBIfam" id="TIGR00188">
    <property type="entry name" value="rnpA"/>
    <property type="match status" value="1"/>
</dbReference>
<proteinExistence type="inferred from homology"/>
<evidence type="ECO:0000256" key="4">
    <source>
        <dbReference type="ARBA" id="ARBA00022801"/>
    </source>
</evidence>
<evidence type="ECO:0000256" key="2">
    <source>
        <dbReference type="ARBA" id="ARBA00022722"/>
    </source>
</evidence>
<dbReference type="InterPro" id="IPR000100">
    <property type="entry name" value="RNase_P"/>
</dbReference>
<evidence type="ECO:0000256" key="3">
    <source>
        <dbReference type="ARBA" id="ARBA00022759"/>
    </source>
</evidence>
<reference evidence="8 9" key="1">
    <citation type="journal article" date="2016" name="Int. J. Syst. Evol. Microbiol.">
        <title>Peptococcus simiae sp. nov., isolated from rhesus macaque faeces and emended description of the genus Peptococcus.</title>
        <authorList>
            <person name="Shkoporov A.N."/>
            <person name="Efimov B.A."/>
            <person name="Kondova I."/>
            <person name="Ouwerling B."/>
            <person name="Chaplin A.V."/>
            <person name="Shcherbakova V.A."/>
            <person name="Langermans J.A.M."/>
        </authorList>
    </citation>
    <scope>NUCLEOTIDE SEQUENCE [LARGE SCALE GENOMIC DNA]</scope>
    <source>
        <strain evidence="8 9">M108</strain>
    </source>
</reference>
<keyword evidence="1 6" id="KW-0819">tRNA processing</keyword>
<keyword evidence="3 6" id="KW-0255">Endonuclease</keyword>
<dbReference type="EMBL" id="JBJUVG010000008">
    <property type="protein sequence ID" value="MFM9413999.1"/>
    <property type="molecule type" value="Genomic_DNA"/>
</dbReference>
<dbReference type="EC" id="3.1.26.5" evidence="6 7"/>
<organism evidence="8 9">
    <name type="scientific">Peptococcus simiae</name>
    <dbReference type="NCBI Taxonomy" id="1643805"/>
    <lineage>
        <taxon>Bacteria</taxon>
        <taxon>Bacillati</taxon>
        <taxon>Bacillota</taxon>
        <taxon>Clostridia</taxon>
        <taxon>Eubacteriales</taxon>
        <taxon>Peptococcaceae</taxon>
        <taxon>Peptococcus</taxon>
    </lineage>
</organism>
<comment type="function">
    <text evidence="6">RNaseP catalyzes the removal of the 5'-leader sequence from pre-tRNA to produce the mature 5'-terminus. It can also cleave other RNA substrates such as 4.5S RNA. The protein component plays an auxiliary but essential role in vivo by binding to the 5'-leader sequence and broadening the substrate specificity of the ribozyme.</text>
</comment>
<evidence type="ECO:0000256" key="5">
    <source>
        <dbReference type="ARBA" id="ARBA00022884"/>
    </source>
</evidence>
<evidence type="ECO:0000313" key="9">
    <source>
        <dbReference type="Proteomes" id="UP001631949"/>
    </source>
</evidence>
<dbReference type="Gene3D" id="3.30.230.10">
    <property type="match status" value="1"/>
</dbReference>
<dbReference type="PANTHER" id="PTHR33992:SF1">
    <property type="entry name" value="RIBONUCLEASE P PROTEIN COMPONENT"/>
    <property type="match status" value="1"/>
</dbReference>
<comment type="subunit">
    <text evidence="6">Consists of a catalytic RNA component (M1 or rnpB) and a protein subunit.</text>
</comment>
<comment type="caution">
    <text evidence="8">The sequence shown here is derived from an EMBL/GenBank/DDBJ whole genome shotgun (WGS) entry which is preliminary data.</text>
</comment>
<keyword evidence="2 6" id="KW-0540">Nuclease</keyword>
<gene>
    <name evidence="6 8" type="primary">rnpA</name>
    <name evidence="8" type="ORF">ACKQTC_06435</name>
</gene>
<keyword evidence="4 6" id="KW-0378">Hydrolase</keyword>
<keyword evidence="9" id="KW-1185">Reference proteome</keyword>
<dbReference type="SUPFAM" id="SSF54211">
    <property type="entry name" value="Ribosomal protein S5 domain 2-like"/>
    <property type="match status" value="1"/>
</dbReference>
<dbReference type="HAMAP" id="MF_00227">
    <property type="entry name" value="RNase_P"/>
    <property type="match status" value="1"/>
</dbReference>
<dbReference type="Pfam" id="PF00825">
    <property type="entry name" value="Ribonuclease_P"/>
    <property type="match status" value="1"/>
</dbReference>
<comment type="catalytic activity">
    <reaction evidence="6">
        <text>Endonucleolytic cleavage of RNA, removing 5'-extranucleotides from tRNA precursor.</text>
        <dbReference type="EC" id="3.1.26.5"/>
    </reaction>
</comment>
<dbReference type="GO" id="GO:0004526">
    <property type="term" value="F:ribonuclease P activity"/>
    <property type="evidence" value="ECO:0007669"/>
    <property type="project" value="UniProtKB-EC"/>
</dbReference>
<dbReference type="InterPro" id="IPR020568">
    <property type="entry name" value="Ribosomal_Su5_D2-typ_SF"/>
</dbReference>
<name>A0ABW9H1V0_9FIRM</name>